<evidence type="ECO:0000256" key="9">
    <source>
        <dbReference type="ARBA" id="ARBA00071582"/>
    </source>
</evidence>
<evidence type="ECO:0000256" key="4">
    <source>
        <dbReference type="ARBA" id="ARBA00022727"/>
    </source>
</evidence>
<dbReference type="GO" id="GO:0004132">
    <property type="term" value="F:dCMP deaminase activity"/>
    <property type="evidence" value="ECO:0007669"/>
    <property type="project" value="UniProtKB-EC"/>
</dbReference>
<keyword evidence="12" id="KW-1185">Reference proteome</keyword>
<dbReference type="Pfam" id="PF00383">
    <property type="entry name" value="dCMP_cyt_deam_1"/>
    <property type="match status" value="1"/>
</dbReference>
<evidence type="ECO:0000256" key="7">
    <source>
        <dbReference type="ARBA" id="ARBA00038938"/>
    </source>
</evidence>
<comment type="caution">
    <text evidence="11">The sequence shown here is derived from an EMBL/GenBank/DDBJ whole genome shotgun (WGS) entry which is preliminary data.</text>
</comment>
<dbReference type="FunFam" id="3.40.140.10:FF:000035">
    <property type="entry name" value="dCMP deaminase"/>
    <property type="match status" value="1"/>
</dbReference>
<reference evidence="11 12" key="1">
    <citation type="journal article" date="2019" name="New Phytol.">
        <title>Comparative genomics reveals unique wood-decay strategies and fruiting body development in the Schizophyllaceae.</title>
        <authorList>
            <person name="Almasi E."/>
            <person name="Sahu N."/>
            <person name="Krizsan K."/>
            <person name="Balint B."/>
            <person name="Kovacs G.M."/>
            <person name="Kiss B."/>
            <person name="Cseklye J."/>
            <person name="Drula E."/>
            <person name="Henrissat B."/>
            <person name="Nagy I."/>
            <person name="Chovatia M."/>
            <person name="Adam C."/>
            <person name="LaButti K."/>
            <person name="Lipzen A."/>
            <person name="Riley R."/>
            <person name="Grigoriev I.V."/>
            <person name="Nagy L.G."/>
        </authorList>
    </citation>
    <scope>NUCLEOTIDE SEQUENCE [LARGE SCALE GENOMIC DNA]</scope>
    <source>
        <strain evidence="11 12">NL-1724</strain>
    </source>
</reference>
<dbReference type="Proteomes" id="UP000320762">
    <property type="component" value="Unassembled WGS sequence"/>
</dbReference>
<evidence type="ECO:0000259" key="10">
    <source>
        <dbReference type="PROSITE" id="PS51747"/>
    </source>
</evidence>
<comment type="cofactor">
    <cofactor evidence="1">
        <name>Zn(2+)</name>
        <dbReference type="ChEBI" id="CHEBI:29105"/>
    </cofactor>
</comment>
<proteinExistence type="inferred from homology"/>
<protein>
    <recommendedName>
        <fullName evidence="9">Deoxycytidylate deaminase</fullName>
        <ecNumber evidence="7">3.5.4.12</ecNumber>
    </recommendedName>
    <alternativeName>
        <fullName evidence="8">dCMP deaminase</fullName>
    </alternativeName>
</protein>
<dbReference type="PANTHER" id="PTHR11086:SF18">
    <property type="entry name" value="DEOXYCYTIDYLATE DEAMINASE"/>
    <property type="match status" value="1"/>
</dbReference>
<organism evidence="11 12">
    <name type="scientific">Schizophyllum amplum</name>
    <dbReference type="NCBI Taxonomy" id="97359"/>
    <lineage>
        <taxon>Eukaryota</taxon>
        <taxon>Fungi</taxon>
        <taxon>Dikarya</taxon>
        <taxon>Basidiomycota</taxon>
        <taxon>Agaricomycotina</taxon>
        <taxon>Agaricomycetes</taxon>
        <taxon>Agaricomycetidae</taxon>
        <taxon>Agaricales</taxon>
        <taxon>Schizophyllaceae</taxon>
        <taxon>Schizophyllum</taxon>
    </lineage>
</organism>
<sequence length="291" mass="32200">MFIAIVGTRCSGKDSVQKYLIDKGFTPLSLSGSDDSARQRLRFSTPADMLAHITRHWTEHFVTMDLGTRALLAPFMRRPFFMLISAAADSLHAIRDLVHLHIDNAFDAVSDLHFHLEKLDLLDPSHLRPEWDAYFMTIASLASHRSNCMKRRVGAVLVDARGGNRILATGYNGTPRGLTNCNAGGCPRCNTGIESVECICLHAEENALLEAGRERVGHGAVLYCNTCPCLKCTVKIIQTGVSTVVYNLSYKVDDASASLFKESGVELRRYNPNHKHYLPTIDAPGLRMTNP</sequence>
<dbReference type="InterPro" id="IPR016193">
    <property type="entry name" value="Cytidine_deaminase-like"/>
</dbReference>
<gene>
    <name evidence="11" type="ORF">BD626DRAFT_546444</name>
</gene>
<accession>A0A550CMW1</accession>
<evidence type="ECO:0000256" key="1">
    <source>
        <dbReference type="ARBA" id="ARBA00001947"/>
    </source>
</evidence>
<dbReference type="InterPro" id="IPR015517">
    <property type="entry name" value="dCMP_deaminase-rel"/>
</dbReference>
<evidence type="ECO:0000256" key="6">
    <source>
        <dbReference type="ARBA" id="ARBA00022833"/>
    </source>
</evidence>
<dbReference type="OrthoDB" id="6710946at2759"/>
<comment type="similarity">
    <text evidence="2">Belongs to the cytidine and deoxycytidylate deaminase family.</text>
</comment>
<evidence type="ECO:0000256" key="5">
    <source>
        <dbReference type="ARBA" id="ARBA00022801"/>
    </source>
</evidence>
<dbReference type="GO" id="GO:0005737">
    <property type="term" value="C:cytoplasm"/>
    <property type="evidence" value="ECO:0007669"/>
    <property type="project" value="TreeGrafter"/>
</dbReference>
<dbReference type="GO" id="GO:0008270">
    <property type="term" value="F:zinc ion binding"/>
    <property type="evidence" value="ECO:0007669"/>
    <property type="project" value="InterPro"/>
</dbReference>
<dbReference type="CDD" id="cd01286">
    <property type="entry name" value="deoxycytidylate_deaminase"/>
    <property type="match status" value="1"/>
</dbReference>
<dbReference type="InterPro" id="IPR016192">
    <property type="entry name" value="APOBEC/CMP_deaminase_Zn-bd"/>
</dbReference>
<evidence type="ECO:0000313" key="11">
    <source>
        <dbReference type="EMBL" id="TRM66084.1"/>
    </source>
</evidence>
<dbReference type="PROSITE" id="PS00903">
    <property type="entry name" value="CYT_DCMP_DEAMINASES_1"/>
    <property type="match status" value="1"/>
</dbReference>
<dbReference type="EMBL" id="VDMD01000004">
    <property type="protein sequence ID" value="TRM66084.1"/>
    <property type="molecule type" value="Genomic_DNA"/>
</dbReference>
<evidence type="ECO:0000313" key="12">
    <source>
        <dbReference type="Proteomes" id="UP000320762"/>
    </source>
</evidence>
<feature type="domain" description="CMP/dCMP-type deaminase" evidence="10">
    <location>
        <begin position="130"/>
        <end position="259"/>
    </location>
</feature>
<keyword evidence="5" id="KW-0378">Hydrolase</keyword>
<dbReference type="PROSITE" id="PS51747">
    <property type="entry name" value="CYT_DCMP_DEAMINASES_2"/>
    <property type="match status" value="1"/>
</dbReference>
<evidence type="ECO:0000256" key="2">
    <source>
        <dbReference type="ARBA" id="ARBA00006576"/>
    </source>
</evidence>
<dbReference type="PANTHER" id="PTHR11086">
    <property type="entry name" value="DEOXYCYTIDYLATE DEAMINASE-RELATED"/>
    <property type="match status" value="1"/>
</dbReference>
<keyword evidence="4" id="KW-0545">Nucleotide biosynthesis</keyword>
<dbReference type="SUPFAM" id="SSF53927">
    <property type="entry name" value="Cytidine deaminase-like"/>
    <property type="match status" value="1"/>
</dbReference>
<name>A0A550CMW1_9AGAR</name>
<keyword evidence="6" id="KW-0862">Zinc</keyword>
<evidence type="ECO:0000256" key="3">
    <source>
        <dbReference type="ARBA" id="ARBA00022723"/>
    </source>
</evidence>
<dbReference type="Gene3D" id="3.40.140.10">
    <property type="entry name" value="Cytidine Deaminase, domain 2"/>
    <property type="match status" value="1"/>
</dbReference>
<dbReference type="InterPro" id="IPR002125">
    <property type="entry name" value="CMP_dCMP_dom"/>
</dbReference>
<dbReference type="InterPro" id="IPR035105">
    <property type="entry name" value="Deoxycytidylate_deaminase_dom"/>
</dbReference>
<keyword evidence="3" id="KW-0479">Metal-binding</keyword>
<dbReference type="EC" id="3.5.4.12" evidence="7"/>
<dbReference type="AlphaFoldDB" id="A0A550CMW1"/>
<dbReference type="GO" id="GO:0009165">
    <property type="term" value="P:nucleotide biosynthetic process"/>
    <property type="evidence" value="ECO:0007669"/>
    <property type="project" value="UniProtKB-KW"/>
</dbReference>
<dbReference type="STRING" id="97359.A0A550CMW1"/>
<evidence type="ECO:0000256" key="8">
    <source>
        <dbReference type="ARBA" id="ARBA00041763"/>
    </source>
</evidence>